<name>A0A835ZAE3_9STRA</name>
<dbReference type="InterPro" id="IPR036227">
    <property type="entry name" value="Ribosomal_uL15/eL18_sf"/>
</dbReference>
<reference evidence="5" key="1">
    <citation type="submission" date="2021-02" db="EMBL/GenBank/DDBJ databases">
        <title>First Annotated Genome of the Yellow-green Alga Tribonema minus.</title>
        <authorList>
            <person name="Mahan K.M."/>
        </authorList>
    </citation>
    <scope>NUCLEOTIDE SEQUENCE</scope>
    <source>
        <strain evidence="5">UTEX B ZZ1240</strain>
    </source>
</reference>
<evidence type="ECO:0000256" key="1">
    <source>
        <dbReference type="ARBA" id="ARBA00006815"/>
    </source>
</evidence>
<keyword evidence="3" id="KW-0687">Ribonucleoprotein</keyword>
<dbReference type="GO" id="GO:0003723">
    <property type="term" value="F:RNA binding"/>
    <property type="evidence" value="ECO:0007669"/>
    <property type="project" value="TreeGrafter"/>
</dbReference>
<dbReference type="InterPro" id="IPR000039">
    <property type="entry name" value="Ribosomal_eL18"/>
</dbReference>
<keyword evidence="2 5" id="KW-0689">Ribosomal protein</keyword>
<evidence type="ECO:0000256" key="3">
    <source>
        <dbReference type="ARBA" id="ARBA00023274"/>
    </source>
</evidence>
<dbReference type="InterPro" id="IPR021131">
    <property type="entry name" value="Ribosomal_uL15/eL18"/>
</dbReference>
<dbReference type="GO" id="GO:0022625">
    <property type="term" value="C:cytosolic large ribosomal subunit"/>
    <property type="evidence" value="ECO:0007669"/>
    <property type="project" value="TreeGrafter"/>
</dbReference>
<dbReference type="Proteomes" id="UP000664859">
    <property type="component" value="Unassembled WGS sequence"/>
</dbReference>
<accession>A0A835ZAE3</accession>
<dbReference type="Gene3D" id="3.100.10.10">
    <property type="match status" value="1"/>
</dbReference>
<gene>
    <name evidence="5" type="ORF">JKP88DRAFT_192340</name>
</gene>
<comment type="similarity">
    <text evidence="1">Belongs to the eukaryotic ribosomal protein eL18 family.</text>
</comment>
<evidence type="ECO:0000259" key="4">
    <source>
        <dbReference type="Pfam" id="PF17135"/>
    </source>
</evidence>
<dbReference type="PANTHER" id="PTHR10934:SF2">
    <property type="entry name" value="LARGE RIBOSOMAL SUBUNIT PROTEIN EL18"/>
    <property type="match status" value="1"/>
</dbReference>
<organism evidence="5 6">
    <name type="scientific">Tribonema minus</name>
    <dbReference type="NCBI Taxonomy" id="303371"/>
    <lineage>
        <taxon>Eukaryota</taxon>
        <taxon>Sar</taxon>
        <taxon>Stramenopiles</taxon>
        <taxon>Ochrophyta</taxon>
        <taxon>PX clade</taxon>
        <taxon>Xanthophyceae</taxon>
        <taxon>Tribonematales</taxon>
        <taxon>Tribonemataceae</taxon>
        <taxon>Tribonema</taxon>
    </lineage>
</organism>
<dbReference type="Pfam" id="PF17135">
    <property type="entry name" value="Ribosomal_L18"/>
    <property type="match status" value="1"/>
</dbReference>
<dbReference type="FunFam" id="3.100.10.10:FF:000001">
    <property type="entry name" value="60S ribosomal protein L18"/>
    <property type="match status" value="1"/>
</dbReference>
<dbReference type="SUPFAM" id="SSF52080">
    <property type="entry name" value="Ribosomal proteins L15p and L18e"/>
    <property type="match status" value="1"/>
</dbReference>
<feature type="domain" description="Large ribosomal subunit protein uL15/eL18" evidence="4">
    <location>
        <begin position="2"/>
        <end position="192"/>
    </location>
</feature>
<dbReference type="EMBL" id="JAFCMP010000038">
    <property type="protein sequence ID" value="KAG5190146.1"/>
    <property type="molecule type" value="Genomic_DNA"/>
</dbReference>
<evidence type="ECO:0000313" key="6">
    <source>
        <dbReference type="Proteomes" id="UP000664859"/>
    </source>
</evidence>
<dbReference type="GO" id="GO:0003735">
    <property type="term" value="F:structural constituent of ribosome"/>
    <property type="evidence" value="ECO:0007669"/>
    <property type="project" value="InterPro"/>
</dbReference>
<keyword evidence="6" id="KW-1185">Reference proteome</keyword>
<dbReference type="GO" id="GO:0006412">
    <property type="term" value="P:translation"/>
    <property type="evidence" value="ECO:0007669"/>
    <property type="project" value="InterPro"/>
</dbReference>
<dbReference type="PANTHER" id="PTHR10934">
    <property type="entry name" value="60S RIBOSOMAL PROTEIN L18"/>
    <property type="match status" value="1"/>
</dbReference>
<proteinExistence type="inferred from homology"/>
<dbReference type="OrthoDB" id="6353017at2759"/>
<protein>
    <submittedName>
        <fullName evidence="5">Cytoplasmic ribosomal protein L18</fullName>
    </submittedName>
</protein>
<comment type="caution">
    <text evidence="5">The sequence shown here is derived from an EMBL/GenBank/DDBJ whole genome shotgun (WGS) entry which is preliminary data.</text>
</comment>
<evidence type="ECO:0000256" key="2">
    <source>
        <dbReference type="ARBA" id="ARBA00022980"/>
    </source>
</evidence>
<dbReference type="AlphaFoldDB" id="A0A835ZAE3"/>
<sequence>MGIDLVAGGRRVGHKARSAPKSDNVYLGLLSKLYKFLARRTNSNFVATVLKRLYMSKTNRPPLGLGRLSKFMIGKDGLTAVVVATVTDDNRLLEVPKMTVCALRFTESARSRIVAAGGECLTFDQLALKVPTGSNCVLLRGPKNAREANRHFGHRTTVTNPHTHNGVKPYVRSKGRKFEKARGRRASNGFKV</sequence>
<evidence type="ECO:0000313" key="5">
    <source>
        <dbReference type="EMBL" id="KAG5190146.1"/>
    </source>
</evidence>